<sequence length="470" mass="50720">MASFFQTLSDVFSAFGAAVFVPVILFIIAKCMGVTGKKAFNTALLCAVGLTGFNLVINSYSAIIAPVVNQMVTNAGVNLPTLDTGWQSTSVIAYSTKVGLIFIGVAIILQLVLFFTKWTNVFMASDLWNNYSFMVWGSMLYALTDNMMLSMALMVVQLLYILLFSEACAKRWSTYYDYDNCCMTAPHHLESLPFAVFMNWFLGKIGFDKIKLNAQTLQKKLGILGEPMFIGLVVGALIGIIGNFNALVGEGALTAWGTVSSAAVSTAAIMAVFPKVAGIFASAFTTLTDAYKSKAAKSGEGREWYLSVNDACGYGEPNTLVTGILLIPIMLVVAFVLPGNTILPMADLCALPYMVEVFVCVSNGNIAKSVVSGAIWFSLGLVVASVLAPTFTQVAVDAGFQLAQEGVFIISFGIMCHPLIAGLFYAFWSQNPIIIGAVVIAYFVLYFLFKKNKERFVGYLENAAAAYSAY</sequence>
<organism evidence="10 11">
    <name type="scientific">Butyricicoccus faecihominis</name>
    <dbReference type="NCBI Taxonomy" id="1712515"/>
    <lineage>
        <taxon>Bacteria</taxon>
        <taxon>Bacillati</taxon>
        <taxon>Bacillota</taxon>
        <taxon>Clostridia</taxon>
        <taxon>Eubacteriales</taxon>
        <taxon>Butyricicoccaceae</taxon>
        <taxon>Butyricicoccus</taxon>
    </lineage>
</organism>
<evidence type="ECO:0000256" key="5">
    <source>
        <dbReference type="ARBA" id="ARBA00022683"/>
    </source>
</evidence>
<dbReference type="PANTHER" id="PTHR37324:SF2">
    <property type="entry name" value="PTS SYSTEM GALACTITOL-SPECIFIC EIIC COMPONENT"/>
    <property type="match status" value="1"/>
</dbReference>
<name>A0ABQ1DZF7_9FIRM</name>
<keyword evidence="7 9" id="KW-1133">Transmembrane helix</keyword>
<accession>A0ABQ1DZF7</accession>
<feature type="transmembrane region" description="Helical" evidence="9">
    <location>
        <begin position="253"/>
        <end position="273"/>
    </location>
</feature>
<feature type="transmembrane region" description="Helical" evidence="9">
    <location>
        <begin position="149"/>
        <end position="169"/>
    </location>
</feature>
<feature type="transmembrane region" description="Helical" evidence="9">
    <location>
        <begin position="127"/>
        <end position="143"/>
    </location>
</feature>
<evidence type="ECO:0000256" key="2">
    <source>
        <dbReference type="ARBA" id="ARBA00022448"/>
    </source>
</evidence>
<keyword evidence="3" id="KW-1003">Cell membrane</keyword>
<feature type="transmembrane region" description="Helical" evidence="9">
    <location>
        <begin position="374"/>
        <end position="395"/>
    </location>
</feature>
<feature type="transmembrane region" description="Helical" evidence="9">
    <location>
        <begin position="433"/>
        <end position="449"/>
    </location>
</feature>
<evidence type="ECO:0000313" key="10">
    <source>
        <dbReference type="EMBL" id="GFO88103.1"/>
    </source>
</evidence>
<keyword evidence="6 9" id="KW-0812">Transmembrane</keyword>
<protein>
    <submittedName>
        <fullName evidence="10">PTS galactitol transporter subunit IIC</fullName>
    </submittedName>
</protein>
<dbReference type="PANTHER" id="PTHR37324">
    <property type="entry name" value="PTS SYSTEM GALACTITOL-SPECIFIC EIIC COMPONENT"/>
    <property type="match status" value="1"/>
</dbReference>
<feature type="transmembrane region" description="Helical" evidence="9">
    <location>
        <begin position="92"/>
        <end position="115"/>
    </location>
</feature>
<dbReference type="RefSeq" id="WP_118729053.1">
    <property type="nucleotide sequence ID" value="NZ_BLYJ01000013.1"/>
</dbReference>
<dbReference type="InterPro" id="IPR013853">
    <property type="entry name" value="EIIC-GAT"/>
</dbReference>
<keyword evidence="11" id="KW-1185">Reference proteome</keyword>
<comment type="subcellular location">
    <subcellularLocation>
        <location evidence="1">Cell membrane</location>
        <topology evidence="1">Multi-pass membrane protein</topology>
    </subcellularLocation>
</comment>
<feature type="transmembrane region" description="Helical" evidence="9">
    <location>
        <begin position="319"/>
        <end position="337"/>
    </location>
</feature>
<feature type="transmembrane region" description="Helical" evidence="9">
    <location>
        <begin position="44"/>
        <end position="72"/>
    </location>
</feature>
<reference evidence="10 11" key="1">
    <citation type="submission" date="2020-06" db="EMBL/GenBank/DDBJ databases">
        <title>Characterization of fructooligosaccharide metabolism and fructooligosaccharide-degrading enzymes in human commensal butyrate producers.</title>
        <authorList>
            <person name="Tanno H."/>
            <person name="Fujii T."/>
            <person name="Hirano K."/>
            <person name="Maeno S."/>
            <person name="Tonozuka T."/>
            <person name="Sakamoto M."/>
            <person name="Ohkuma M."/>
            <person name="Tochio T."/>
            <person name="Endo A."/>
        </authorList>
    </citation>
    <scope>NUCLEOTIDE SEQUENCE [LARGE SCALE GENOMIC DNA]</scope>
    <source>
        <strain evidence="10 11">JCM 31056</strain>
    </source>
</reference>
<keyword evidence="5" id="KW-0598">Phosphotransferase system</keyword>
<dbReference type="EMBL" id="BLYJ01000013">
    <property type="protein sequence ID" value="GFO88103.1"/>
    <property type="molecule type" value="Genomic_DNA"/>
</dbReference>
<keyword evidence="8 9" id="KW-0472">Membrane</keyword>
<dbReference type="Pfam" id="PF03611">
    <property type="entry name" value="EIIC-GAT"/>
    <property type="match status" value="1"/>
</dbReference>
<evidence type="ECO:0000256" key="4">
    <source>
        <dbReference type="ARBA" id="ARBA00022597"/>
    </source>
</evidence>
<keyword evidence="2" id="KW-0813">Transport</keyword>
<gene>
    <name evidence="10" type="ORF">BUFA31_12670</name>
</gene>
<keyword evidence="4" id="KW-0762">Sugar transport</keyword>
<feature type="transmembrane region" description="Helical" evidence="9">
    <location>
        <begin position="407"/>
        <end position="427"/>
    </location>
</feature>
<evidence type="ECO:0000256" key="1">
    <source>
        <dbReference type="ARBA" id="ARBA00004651"/>
    </source>
</evidence>
<feature type="transmembrane region" description="Helical" evidence="9">
    <location>
        <begin position="221"/>
        <end position="241"/>
    </location>
</feature>
<evidence type="ECO:0000256" key="8">
    <source>
        <dbReference type="ARBA" id="ARBA00023136"/>
    </source>
</evidence>
<evidence type="ECO:0000256" key="7">
    <source>
        <dbReference type="ARBA" id="ARBA00022989"/>
    </source>
</evidence>
<evidence type="ECO:0000256" key="3">
    <source>
        <dbReference type="ARBA" id="ARBA00022475"/>
    </source>
</evidence>
<dbReference type="InterPro" id="IPR004703">
    <property type="entry name" value="PTS_sugar-sp_permease"/>
</dbReference>
<dbReference type="Proteomes" id="UP000620147">
    <property type="component" value="Unassembled WGS sequence"/>
</dbReference>
<evidence type="ECO:0000256" key="6">
    <source>
        <dbReference type="ARBA" id="ARBA00022692"/>
    </source>
</evidence>
<proteinExistence type="predicted"/>
<evidence type="ECO:0000256" key="9">
    <source>
        <dbReference type="SAM" id="Phobius"/>
    </source>
</evidence>
<dbReference type="PIRSF" id="PIRSF006304">
    <property type="entry name" value="GatC"/>
    <property type="match status" value="1"/>
</dbReference>
<feature type="transmembrane region" description="Helical" evidence="9">
    <location>
        <begin position="12"/>
        <end position="32"/>
    </location>
</feature>
<evidence type="ECO:0000313" key="11">
    <source>
        <dbReference type="Proteomes" id="UP000620147"/>
    </source>
</evidence>
<comment type="caution">
    <text evidence="10">The sequence shown here is derived from an EMBL/GenBank/DDBJ whole genome shotgun (WGS) entry which is preliminary data.</text>
</comment>